<gene>
    <name evidence="1" type="ORF">EJV47_04670</name>
</gene>
<name>A0A431U7A4_9BACT</name>
<evidence type="ECO:0000313" key="2">
    <source>
        <dbReference type="Proteomes" id="UP000282184"/>
    </source>
</evidence>
<evidence type="ECO:0000313" key="1">
    <source>
        <dbReference type="EMBL" id="RTQ52320.1"/>
    </source>
</evidence>
<dbReference type="OrthoDB" id="1366475at2"/>
<sequence length="129" mass="15032">MSTDSLPTPAEVEQFLRELHQKMDHTPNLWPIVFLDRRDNKNRQALIDLNIRPADRIPYIRRLTPYDYCQGPRPDTDNPPPGKGPLWVFGTLVNQTMVYIKIQLGDFNGAPICISFHPEEHPLRFPFRP</sequence>
<reference evidence="1 2" key="1">
    <citation type="submission" date="2018-12" db="EMBL/GenBank/DDBJ databases">
        <title>Hymenobacter gummosus sp. nov., isolated from a spring.</title>
        <authorList>
            <person name="Nie L."/>
        </authorList>
    </citation>
    <scope>NUCLEOTIDE SEQUENCE [LARGE SCALE GENOMIC DNA]</scope>
    <source>
        <strain evidence="1 2">KCTC 52166</strain>
    </source>
</reference>
<dbReference type="Proteomes" id="UP000282184">
    <property type="component" value="Unassembled WGS sequence"/>
</dbReference>
<comment type="caution">
    <text evidence="1">The sequence shown here is derived from an EMBL/GenBank/DDBJ whole genome shotgun (WGS) entry which is preliminary data.</text>
</comment>
<dbReference type="EMBL" id="RXOF01000002">
    <property type="protein sequence ID" value="RTQ52320.1"/>
    <property type="molecule type" value="Genomic_DNA"/>
</dbReference>
<keyword evidence="2" id="KW-1185">Reference proteome</keyword>
<dbReference type="AlphaFoldDB" id="A0A431U7A4"/>
<proteinExistence type="predicted"/>
<accession>A0A431U7A4</accession>
<organism evidence="1 2">
    <name type="scientific">Hymenobacter gummosus</name>
    <dbReference type="NCBI Taxonomy" id="1776032"/>
    <lineage>
        <taxon>Bacteria</taxon>
        <taxon>Pseudomonadati</taxon>
        <taxon>Bacteroidota</taxon>
        <taxon>Cytophagia</taxon>
        <taxon>Cytophagales</taxon>
        <taxon>Hymenobacteraceae</taxon>
        <taxon>Hymenobacter</taxon>
    </lineage>
</organism>
<dbReference type="RefSeq" id="WP_126691977.1">
    <property type="nucleotide sequence ID" value="NZ_RXOF01000002.1"/>
</dbReference>
<protein>
    <submittedName>
        <fullName evidence="1">Toxin</fullName>
    </submittedName>
</protein>